<dbReference type="EMBL" id="NHOG01000007">
    <property type="protein sequence ID" value="OVZ82182.1"/>
    <property type="molecule type" value="Genomic_DNA"/>
</dbReference>
<accession>A0AB73NVW3</accession>
<proteinExistence type="predicted"/>
<name>A0AB73NVW3_YERKR</name>
<reference evidence="1 2" key="1">
    <citation type="submission" date="2017-05" db="EMBL/GenBank/DDBJ databases">
        <title>Whole genome sequencing of Yersinia kristensenii.</title>
        <authorList>
            <person name="Campioni F."/>
        </authorList>
    </citation>
    <scope>NUCLEOTIDE SEQUENCE [LARGE SCALE GENOMIC DNA]</scope>
    <source>
        <strain evidence="1 2">CFSAN060538</strain>
    </source>
</reference>
<sequence>MNVSEYSGLVYPTAEFKTDSFLISLKESFKSHWRFGHHPDFGKDTLFNRPKEVENHHLRKVHINLKHYQSYTFTSTKECWSDWSMGKIDERGRERPIPTSDAYLIYSVNDRRDASLLAFWYPPAHTKANEPVWIDSVINFSAHFYQKTQTNPMSRNLDPWSFGFKKSKLA</sequence>
<organism evidence="1 2">
    <name type="scientific">Yersinia kristensenii</name>
    <dbReference type="NCBI Taxonomy" id="28152"/>
    <lineage>
        <taxon>Bacteria</taxon>
        <taxon>Pseudomonadati</taxon>
        <taxon>Pseudomonadota</taxon>
        <taxon>Gammaproteobacteria</taxon>
        <taxon>Enterobacterales</taxon>
        <taxon>Yersiniaceae</taxon>
        <taxon>Yersinia</taxon>
    </lineage>
</organism>
<comment type="caution">
    <text evidence="1">The sequence shown here is derived from an EMBL/GenBank/DDBJ whole genome shotgun (WGS) entry which is preliminary data.</text>
</comment>
<dbReference type="RefSeq" id="WP_087794928.1">
    <property type="nucleotide sequence ID" value="NZ_CAWNET010000054.1"/>
</dbReference>
<evidence type="ECO:0008006" key="3">
    <source>
        <dbReference type="Google" id="ProtNLM"/>
    </source>
</evidence>
<keyword evidence="2" id="KW-1185">Reference proteome</keyword>
<evidence type="ECO:0000313" key="1">
    <source>
        <dbReference type="EMBL" id="OVZ82182.1"/>
    </source>
</evidence>
<gene>
    <name evidence="1" type="ORF">CBW52_05060</name>
</gene>
<dbReference type="Proteomes" id="UP000195840">
    <property type="component" value="Unassembled WGS sequence"/>
</dbReference>
<evidence type="ECO:0000313" key="2">
    <source>
        <dbReference type="Proteomes" id="UP000195840"/>
    </source>
</evidence>
<protein>
    <recommendedName>
        <fullName evidence="3">Type II toxin-antitoxin system YafO family toxin</fullName>
    </recommendedName>
</protein>
<dbReference type="AlphaFoldDB" id="A0AB73NVW3"/>